<sequence>MKRNKWLPMVLAVAAIAVLGGGYLTLEHLNQVEEEVQTVEVATVSGEVDSIEYTTDTGKVTLVKSGDVWQWSEDAEFPLMQEYPQSMASQSHPIDAVALVRSDGDGLADYGLDSPSKTIVLKSGDESVTCLIGDLNNYTGEYYMMLDASKEIYTVSSSFWDTFSYGLYDMIEKEMWPVTSVSNVTSVERENADGTVLSVTASENEDGTLSYQVNGQTADHTAAEDYVRTITYLTVSECVNYKAGEEERSTYGLDAPAAVLRIGYTEGEGEEAEDLEITLTIGASNGEDGYYVCIDDSQAVNIMPSDLIEEILAAAEEDFAPKEEAESSSSESQSTSSEE</sequence>
<dbReference type="InterPro" id="IPR025641">
    <property type="entry name" value="DUF4340"/>
</dbReference>
<feature type="region of interest" description="Disordered" evidence="1">
    <location>
        <begin position="316"/>
        <end position="339"/>
    </location>
</feature>
<feature type="domain" description="DUF4340" evidence="2">
    <location>
        <begin position="69"/>
        <end position="256"/>
    </location>
</feature>
<dbReference type="EMBL" id="JBBMFA010000037">
    <property type="protein sequence ID" value="MEQ2519137.1"/>
    <property type="molecule type" value="Genomic_DNA"/>
</dbReference>
<protein>
    <submittedName>
        <fullName evidence="3">DUF4340 domain-containing protein</fullName>
    </submittedName>
</protein>
<dbReference type="RefSeq" id="WP_349214414.1">
    <property type="nucleotide sequence ID" value="NZ_JBBMFA010000037.1"/>
</dbReference>
<reference evidence="3 4" key="1">
    <citation type="submission" date="2024-03" db="EMBL/GenBank/DDBJ databases">
        <title>Human intestinal bacterial collection.</title>
        <authorList>
            <person name="Pauvert C."/>
            <person name="Hitch T.C.A."/>
            <person name="Clavel T."/>
        </authorList>
    </citation>
    <scope>NUCLEOTIDE SEQUENCE [LARGE SCALE GENOMIC DNA]</scope>
    <source>
        <strain evidence="3 4">CLA-JM-H11</strain>
    </source>
</reference>
<dbReference type="Proteomes" id="UP001477672">
    <property type="component" value="Unassembled WGS sequence"/>
</dbReference>
<evidence type="ECO:0000313" key="3">
    <source>
        <dbReference type="EMBL" id="MEQ2519137.1"/>
    </source>
</evidence>
<gene>
    <name evidence="3" type="ORF">WMO24_01600</name>
</gene>
<accession>A0ABV1GBU0</accession>
<evidence type="ECO:0000256" key="1">
    <source>
        <dbReference type="SAM" id="MobiDB-lite"/>
    </source>
</evidence>
<organism evidence="3 4">
    <name type="scientific">Ruthenibacterium intestinale</name>
    <dbReference type="NCBI Taxonomy" id="3133163"/>
    <lineage>
        <taxon>Bacteria</taxon>
        <taxon>Bacillati</taxon>
        <taxon>Bacillota</taxon>
        <taxon>Clostridia</taxon>
        <taxon>Eubacteriales</taxon>
        <taxon>Oscillospiraceae</taxon>
        <taxon>Ruthenibacterium</taxon>
    </lineage>
</organism>
<comment type="caution">
    <text evidence="3">The sequence shown here is derived from an EMBL/GenBank/DDBJ whole genome shotgun (WGS) entry which is preliminary data.</text>
</comment>
<keyword evidence="4" id="KW-1185">Reference proteome</keyword>
<name>A0ABV1GBU0_9FIRM</name>
<feature type="compositionally biased region" description="Low complexity" evidence="1">
    <location>
        <begin position="327"/>
        <end position="339"/>
    </location>
</feature>
<dbReference type="Pfam" id="PF14238">
    <property type="entry name" value="DUF4340"/>
    <property type="match status" value="1"/>
</dbReference>
<proteinExistence type="predicted"/>
<evidence type="ECO:0000313" key="4">
    <source>
        <dbReference type="Proteomes" id="UP001477672"/>
    </source>
</evidence>
<evidence type="ECO:0000259" key="2">
    <source>
        <dbReference type="Pfam" id="PF14238"/>
    </source>
</evidence>